<reference evidence="2" key="1">
    <citation type="submission" date="2005-09" db="EMBL/GenBank/DDBJ databases">
        <authorList>
            <person name="Mural R.J."/>
            <person name="Li P.W."/>
            <person name="Adams M.D."/>
            <person name="Amanatides P.G."/>
            <person name="Baden-Tillson H."/>
            <person name="Barnstead M."/>
            <person name="Chin S.H."/>
            <person name="Dew I."/>
            <person name="Evans C.A."/>
            <person name="Ferriera S."/>
            <person name="Flanigan M."/>
            <person name="Fosler C."/>
            <person name="Glodek A."/>
            <person name="Gu Z."/>
            <person name="Holt R.A."/>
            <person name="Jennings D."/>
            <person name="Kraft C.L."/>
            <person name="Lu F."/>
            <person name="Nguyen T."/>
            <person name="Nusskern D.R."/>
            <person name="Pfannkoch C.M."/>
            <person name="Sitter C."/>
            <person name="Sutton G.G."/>
            <person name="Venter J.C."/>
            <person name="Wang Z."/>
            <person name="Woodage T."/>
            <person name="Zheng X.H."/>
            <person name="Zhong F."/>
        </authorList>
    </citation>
    <scope>NUCLEOTIDE SEQUENCE [LARGE SCALE GENOMIC DNA]</scope>
    <source>
        <strain>BN</strain>
        <strain evidence="2">Sprague-Dawley</strain>
    </source>
</reference>
<dbReference type="AlphaFoldDB" id="A6H9Z7"/>
<dbReference type="EMBL" id="CH473947">
    <property type="protein sequence ID" value="EDM02852.1"/>
    <property type="molecule type" value="Genomic_DNA"/>
</dbReference>
<name>A6H9Z7_RAT</name>
<dbReference type="Proteomes" id="UP000234681">
    <property type="component" value="Chromosome 6"/>
</dbReference>
<evidence type="ECO:0000313" key="1">
    <source>
        <dbReference type="EMBL" id="EDM02852.1"/>
    </source>
</evidence>
<organism evidence="1 2">
    <name type="scientific">Rattus norvegicus</name>
    <name type="common">Rat</name>
    <dbReference type="NCBI Taxonomy" id="10116"/>
    <lineage>
        <taxon>Eukaryota</taxon>
        <taxon>Metazoa</taxon>
        <taxon>Chordata</taxon>
        <taxon>Craniata</taxon>
        <taxon>Vertebrata</taxon>
        <taxon>Euteleostomi</taxon>
        <taxon>Mammalia</taxon>
        <taxon>Eutheria</taxon>
        <taxon>Euarchontoglires</taxon>
        <taxon>Glires</taxon>
        <taxon>Rodentia</taxon>
        <taxon>Myomorpha</taxon>
        <taxon>Muroidea</taxon>
        <taxon>Muridae</taxon>
        <taxon>Murinae</taxon>
        <taxon>Rattus</taxon>
    </lineage>
</organism>
<gene>
    <name evidence="1" type="ORF">rCG_61987</name>
</gene>
<accession>A6H9Z7</accession>
<feature type="non-terminal residue" evidence="1">
    <location>
        <position position="131"/>
    </location>
</feature>
<proteinExistence type="predicted"/>
<protein>
    <submittedName>
        <fullName evidence="1">RCG61987</fullName>
    </submittedName>
</protein>
<evidence type="ECO:0000313" key="2">
    <source>
        <dbReference type="Proteomes" id="UP000234681"/>
    </source>
</evidence>
<sequence>MFKAPSTFSFRLAPSTKCKTEGLPKVILRTIDSLYYCSSQPMGHEPLGGCISDILHIRCIHCNLNSSKMTVAMKIILQSGVTTTVEGYVQLYNKYEASLGSYLQKMGEGREGGKEGNEKKKGNMVSVCVCV</sequence>